<organism evidence="2 3">
    <name type="scientific">Ditylenchus destructor</name>
    <dbReference type="NCBI Taxonomy" id="166010"/>
    <lineage>
        <taxon>Eukaryota</taxon>
        <taxon>Metazoa</taxon>
        <taxon>Ecdysozoa</taxon>
        <taxon>Nematoda</taxon>
        <taxon>Chromadorea</taxon>
        <taxon>Rhabditida</taxon>
        <taxon>Tylenchina</taxon>
        <taxon>Tylenchomorpha</taxon>
        <taxon>Sphaerularioidea</taxon>
        <taxon>Anguinidae</taxon>
        <taxon>Anguininae</taxon>
        <taxon>Ditylenchus</taxon>
    </lineage>
</organism>
<evidence type="ECO:0000256" key="1">
    <source>
        <dbReference type="SAM" id="MobiDB-lite"/>
    </source>
</evidence>
<accession>A0AAD4MHC6</accession>
<name>A0AAD4MHC6_9BILA</name>
<dbReference type="Proteomes" id="UP001201812">
    <property type="component" value="Unassembled WGS sequence"/>
</dbReference>
<reference evidence="2" key="1">
    <citation type="submission" date="2022-01" db="EMBL/GenBank/DDBJ databases">
        <title>Genome Sequence Resource for Two Populations of Ditylenchus destructor, the Migratory Endoparasitic Phytonematode.</title>
        <authorList>
            <person name="Zhang H."/>
            <person name="Lin R."/>
            <person name="Xie B."/>
        </authorList>
    </citation>
    <scope>NUCLEOTIDE SEQUENCE</scope>
    <source>
        <strain evidence="2">BazhouSP</strain>
    </source>
</reference>
<feature type="compositionally biased region" description="Polar residues" evidence="1">
    <location>
        <begin position="1"/>
        <end position="11"/>
    </location>
</feature>
<evidence type="ECO:0000313" key="3">
    <source>
        <dbReference type="Proteomes" id="UP001201812"/>
    </source>
</evidence>
<proteinExistence type="predicted"/>
<evidence type="ECO:0000313" key="2">
    <source>
        <dbReference type="EMBL" id="KAI1693998.1"/>
    </source>
</evidence>
<protein>
    <submittedName>
        <fullName evidence="2">Uncharacterized protein</fullName>
    </submittedName>
</protein>
<gene>
    <name evidence="2" type="ORF">DdX_20342</name>
</gene>
<keyword evidence="3" id="KW-1185">Reference proteome</keyword>
<feature type="compositionally biased region" description="Basic and acidic residues" evidence="1">
    <location>
        <begin position="14"/>
        <end position="26"/>
    </location>
</feature>
<feature type="region of interest" description="Disordered" evidence="1">
    <location>
        <begin position="1"/>
        <end position="44"/>
    </location>
</feature>
<sequence length="72" mass="8085">MDTAQESSTAISMEPHKGDGRKDNVKKQNNKRRYSSAEKQISAKKRAVVPGVFQELQHLNEESSTHTGFLVK</sequence>
<dbReference type="EMBL" id="JAKKPZ010000560">
    <property type="protein sequence ID" value="KAI1693998.1"/>
    <property type="molecule type" value="Genomic_DNA"/>
</dbReference>
<dbReference type="AlphaFoldDB" id="A0AAD4MHC6"/>
<comment type="caution">
    <text evidence="2">The sequence shown here is derived from an EMBL/GenBank/DDBJ whole genome shotgun (WGS) entry which is preliminary data.</text>
</comment>